<dbReference type="STRING" id="1314781.A0A165N1I0"/>
<dbReference type="Pfam" id="PF20175">
    <property type="entry name" value="Tra1_central"/>
    <property type="match status" value="2"/>
</dbReference>
<sequence>MTAFVVNAELGRARHALVQVYLKIIPTVVPHLNYEAPAQKKARAEAKETGVLQLGPKPAIQNKATSADFITSLVKCLSFIAYVLRTNNKEFLRPFGDQVPTFTMRILQDMPLDSTPPPREMLNIRYLLSTDYCASLQANTELLMDEPLAWGVHNNALPGSLKNVLAKLLVNLLEAIVIKFPQDEAAKLVFQLLNKHLAATPPSDERKRDMIVKLCFTVPGPAELVAQGLRTLELCIDNLQPEYIDPPLMPMLPTLIRGLNAHLKPLPSSHHHSHTTVRILGKLGGKNRLLLHEDPTLDYRSFPFGSSRRGEIDMAPVSALANKQLKSSSKEHRERAFALAKHCLGLVLAGNIRAAEDEAMYRTTLKALLEALTVEDSKEQLMEPYSKGLASPVPAEVDAATELVNFVVSGILALDQAANSKKLKPEERLFMLSQLAIRAQHLCHGDTWSFKLGGTRGFQLLLAHPDAQERSWVVGRELETSTALNTVLKSVQPDQPESVTTNTKEAALVCVKSAIDQLAQLENTEPQFKQRFDILSSPTMASSTSRRSWAGSLTIIHPYRQRILGHILVLPFRTLPVTKHMENMSAMTFLLLSCLRTATSFSAFGTRRLGSPTPTTVLSGTDQPGESGALLPLIDNDVIVKPVHRQLYLNELIDDVVKTEHALMSASPSPFSEAMGKYLNRYPQEMAENFLTKLEDPRYVRTLRNVILFNYAPALIAELERRMAEIIASCFTEENLFMKALELDKRVEVVSDIYLIQNPHVGDVTDFARCLSAPERTHSLPHLTRLLHYLIVSILYVSLIQDELVDSNNLLVLGKFENEEDLLKVDVLYLSTILVQYRPALVNLSRKDVIKTGGDLGQKMDAFEAPAKLVIGTLSALLRSQNSDARALTRQALDILIPGLPKRLPTDDNPQSWSRFVRRMLDDDAQGGAAQWTLIYSLVNRHRDVFYAHRALYTPHIIASFAKFGLHNHASAETRSLCLDLVGIVLEWERKATSEPDVDGKPAYVTPLTQRESLVSFLQFEVVHNRALAYMKDLSGPDGWSEVTVKLNFFSRSLDSDVAQTLPAAQTLLPMINAARLLNVISAEKPDSWSRRRRPGPREVTDRSAERTTSIHPQAGIHTLKQASIYRQWETEGKKCIETAQTYKEGKRGAKKRGADGEPTTALRSSPRAAATSSATSPVQHETTTAEYLRSFARHIFYMEVARDPDPETAGRRMLTIYSNAFMETVLEGLASPILAEVEAATELVNFIVSDTLALDQAANGKKLKSEERVFMLSQLAIRAQHLCHGDTWLFKLGGTRGFQLLLAHPDAQERSWLVGRELETSTALNTVLKSVQPDQPESVTTNTKEAALVCVKSAIDQLAQLENTEPQFKQRFDILSSPTMASSTSRRSWAGSLTIIHPYRQRILGHILVLPFRTLPVTKQMENMDAMTFLVSLQQPVVMPENGDELLRVLHDAIVLADADDSSLVGRLTQRQSVMFANNVRICGIKLMTASLPVMDCYAKQTQTRQKVVSVYFKALYSPHQAIKDVARDGLKCLTTHTARLPREFLQTGLRPILLDLSDTKALTAHGLEGLARLMELLTNPENLAAAAQGPLLGNDVIVKLVRLLDIFHHLLPQTANVYLNELIDDVVKTEHAPFSEAMGKYLNRYPHETAENFLTKLEDPRYVRTLRNVILSNYAPALIAELDRRMPEIIASCFTEENRSQPPHLTRLLHYLIVPMLHVSLIRQDELVDSNVLSLLFENLLVPGKFDNEEDLLKVLRRLRGSGQVRHRHSDARALTRQALDILIPGFPKRLPTDDNPQRWSRFVWRMLNDNAQGGAAQWTLIYSLVNRHRDVFYPHRALYTLTSSRQWERKATSEPDVDGKPAYVTPLTQRESLVSFLQFEVVHNRALAYMKDLSGPDGWSEVTVKLNFFSRSLDSDVAQTLPAAQTLLPMINAARLLNVISAEKPDS</sequence>
<dbReference type="Proteomes" id="UP000077266">
    <property type="component" value="Unassembled WGS sequence"/>
</dbReference>
<dbReference type="InterPro" id="IPR016024">
    <property type="entry name" value="ARM-type_fold"/>
</dbReference>
<gene>
    <name evidence="2" type="ORF">EXIGLDRAFT_745771</name>
</gene>
<reference evidence="2 3" key="1">
    <citation type="journal article" date="2016" name="Mol. Biol. Evol.">
        <title>Comparative Genomics of Early-Diverging Mushroom-Forming Fungi Provides Insights into the Origins of Lignocellulose Decay Capabilities.</title>
        <authorList>
            <person name="Nagy L.G."/>
            <person name="Riley R."/>
            <person name="Tritt A."/>
            <person name="Adam C."/>
            <person name="Daum C."/>
            <person name="Floudas D."/>
            <person name="Sun H."/>
            <person name="Yadav J.S."/>
            <person name="Pangilinan J."/>
            <person name="Larsson K.H."/>
            <person name="Matsuura K."/>
            <person name="Barry K."/>
            <person name="Labutti K."/>
            <person name="Kuo R."/>
            <person name="Ohm R.A."/>
            <person name="Bhattacharya S.S."/>
            <person name="Shirouzu T."/>
            <person name="Yoshinaga Y."/>
            <person name="Martin F.M."/>
            <person name="Grigoriev I.V."/>
            <person name="Hibbett D.S."/>
        </authorList>
    </citation>
    <scope>NUCLEOTIDE SEQUENCE [LARGE SCALE GENOMIC DNA]</scope>
    <source>
        <strain evidence="2 3">HHB12029</strain>
    </source>
</reference>
<dbReference type="EMBL" id="KV425903">
    <property type="protein sequence ID" value="KZW00077.1"/>
    <property type="molecule type" value="Genomic_DNA"/>
</dbReference>
<evidence type="ECO:0000256" key="1">
    <source>
        <dbReference type="SAM" id="MobiDB-lite"/>
    </source>
</evidence>
<dbReference type="SUPFAM" id="SSF48371">
    <property type="entry name" value="ARM repeat"/>
    <property type="match status" value="1"/>
</dbReference>
<accession>A0A165N1I0</accession>
<dbReference type="Pfam" id="PF20206">
    <property type="entry name" value="Tra1_ring"/>
    <property type="match status" value="6"/>
</dbReference>
<dbReference type="OrthoDB" id="5570127at2759"/>
<feature type="compositionally biased region" description="Basic and acidic residues" evidence="1">
    <location>
        <begin position="1144"/>
        <end position="1156"/>
    </location>
</feature>
<keyword evidence="3" id="KW-1185">Reference proteome</keyword>
<feature type="region of interest" description="Disordered" evidence="1">
    <location>
        <begin position="1086"/>
        <end position="1116"/>
    </location>
</feature>
<dbReference type="InParanoid" id="A0A165N1I0"/>
<dbReference type="InterPro" id="IPR046805">
    <property type="entry name" value="Tra1_ring"/>
</dbReference>
<feature type="non-terminal residue" evidence="2">
    <location>
        <position position="1950"/>
    </location>
</feature>
<evidence type="ECO:0000313" key="3">
    <source>
        <dbReference type="Proteomes" id="UP000077266"/>
    </source>
</evidence>
<evidence type="ECO:0000313" key="2">
    <source>
        <dbReference type="EMBL" id="KZW00077.1"/>
    </source>
</evidence>
<dbReference type="InterPro" id="IPR046807">
    <property type="entry name" value="Tra1_central"/>
</dbReference>
<protein>
    <submittedName>
        <fullName evidence="2">Uncharacterized protein</fullName>
    </submittedName>
</protein>
<feature type="region of interest" description="Disordered" evidence="1">
    <location>
        <begin position="1144"/>
        <end position="1183"/>
    </location>
</feature>
<proteinExistence type="predicted"/>
<name>A0A165N1I0_EXIGL</name>
<organism evidence="2 3">
    <name type="scientific">Exidia glandulosa HHB12029</name>
    <dbReference type="NCBI Taxonomy" id="1314781"/>
    <lineage>
        <taxon>Eukaryota</taxon>
        <taxon>Fungi</taxon>
        <taxon>Dikarya</taxon>
        <taxon>Basidiomycota</taxon>
        <taxon>Agaricomycotina</taxon>
        <taxon>Agaricomycetes</taxon>
        <taxon>Auriculariales</taxon>
        <taxon>Exidiaceae</taxon>
        <taxon>Exidia</taxon>
    </lineage>
</organism>
<feature type="compositionally biased region" description="Basic and acidic residues" evidence="1">
    <location>
        <begin position="1086"/>
        <end position="1106"/>
    </location>
</feature>
<feature type="compositionally biased region" description="Low complexity" evidence="1">
    <location>
        <begin position="1157"/>
        <end position="1178"/>
    </location>
</feature>